<name>A0A8D0F2B2_STROC</name>
<organism evidence="2 3">
    <name type="scientific">Strix occidentalis caurina</name>
    <name type="common">northern spotted owl</name>
    <dbReference type="NCBI Taxonomy" id="311401"/>
    <lineage>
        <taxon>Eukaryota</taxon>
        <taxon>Metazoa</taxon>
        <taxon>Chordata</taxon>
        <taxon>Craniata</taxon>
        <taxon>Vertebrata</taxon>
        <taxon>Euteleostomi</taxon>
        <taxon>Archelosauria</taxon>
        <taxon>Archosauria</taxon>
        <taxon>Dinosauria</taxon>
        <taxon>Saurischia</taxon>
        <taxon>Theropoda</taxon>
        <taxon>Coelurosauria</taxon>
        <taxon>Aves</taxon>
        <taxon>Neognathae</taxon>
        <taxon>Neoaves</taxon>
        <taxon>Telluraves</taxon>
        <taxon>Strigiformes</taxon>
        <taxon>Strigidae</taxon>
        <taxon>Strix</taxon>
    </lineage>
</organism>
<feature type="region of interest" description="Disordered" evidence="1">
    <location>
        <begin position="74"/>
        <end position="94"/>
    </location>
</feature>
<dbReference type="Proteomes" id="UP000694551">
    <property type="component" value="Unplaced"/>
</dbReference>
<accession>A0A8D0F2B2</accession>
<reference evidence="2" key="2">
    <citation type="submission" date="2025-09" db="UniProtKB">
        <authorList>
            <consortium name="Ensembl"/>
        </authorList>
    </citation>
    <scope>IDENTIFICATION</scope>
</reference>
<sequence>MGCFCCPEQREESAGVTSGAREGPKDTPSAPLHRPHPPSATQAPSPGVELGARAQSGTRLWELWASAFRAPVLCSKPMPAAPGGPSPRRAIKPA</sequence>
<evidence type="ECO:0000313" key="3">
    <source>
        <dbReference type="Proteomes" id="UP000694551"/>
    </source>
</evidence>
<feature type="region of interest" description="Disordered" evidence="1">
    <location>
        <begin position="1"/>
        <end position="54"/>
    </location>
</feature>
<keyword evidence="3" id="KW-1185">Reference proteome</keyword>
<evidence type="ECO:0000256" key="1">
    <source>
        <dbReference type="SAM" id="MobiDB-lite"/>
    </source>
</evidence>
<proteinExistence type="predicted"/>
<dbReference type="AlphaFoldDB" id="A0A8D0F2B2"/>
<evidence type="ECO:0000313" key="2">
    <source>
        <dbReference type="Ensembl" id="ENSSOCP00000009270.1"/>
    </source>
</evidence>
<protein>
    <submittedName>
        <fullName evidence="2">Uncharacterized protein</fullName>
    </submittedName>
</protein>
<dbReference type="Ensembl" id="ENSSOCT00000009511.1">
    <property type="protein sequence ID" value="ENSSOCP00000009270.1"/>
    <property type="gene ID" value="ENSSOCG00000007087.1"/>
</dbReference>
<reference evidence="2" key="1">
    <citation type="submission" date="2025-08" db="UniProtKB">
        <authorList>
            <consortium name="Ensembl"/>
        </authorList>
    </citation>
    <scope>IDENTIFICATION</scope>
</reference>